<feature type="region of interest" description="Disordered" evidence="1">
    <location>
        <begin position="1"/>
        <end position="40"/>
    </location>
</feature>
<comment type="caution">
    <text evidence="2">The sequence shown here is derived from an EMBL/GenBank/DDBJ whole genome shotgun (WGS) entry which is preliminary data.</text>
</comment>
<name>A0A4S8YEW4_AURPU</name>
<reference evidence="2 3" key="1">
    <citation type="submission" date="2018-10" db="EMBL/GenBank/DDBJ databases">
        <title>Fifty Aureobasidium pullulans genomes reveal a recombining polyextremotolerant generalist.</title>
        <authorList>
            <person name="Gostincar C."/>
            <person name="Turk M."/>
            <person name="Zajc J."/>
            <person name="Gunde-Cimerman N."/>
        </authorList>
    </citation>
    <scope>NUCLEOTIDE SEQUENCE [LARGE SCALE GENOMIC DNA]</scope>
    <source>
        <strain evidence="2 3">EXF-11013</strain>
    </source>
</reference>
<evidence type="ECO:0008006" key="4">
    <source>
        <dbReference type="Google" id="ProtNLM"/>
    </source>
</evidence>
<sequence length="497" mass="53845">MSPLPGDSQISEISTTSAQALPQTNMPPSPTSQLRENRDGVSAVASLEFPPQIAMELSSAGSTTAVALSNHTSSSGSAPLPTATVSPGSAGFLNTPTFPILTLSTEILVKISEECEDSDLPNMRLVCREFCNSSTKAFGQVYFADLHVLLVEPSLDILIEITAHPIYGRCVKTIVCGTARTIKPVMEYDEEEGEPIPTLSPEFERSEGHIAKLVTALNNLKHHGNLEIALGIHSDEVWTKGNGFRLLGGPITYDGYAVKDFDASGILGSLLEATSATMFPINKKCFRFLEELELDRIIKNDTIFSSMFSAAGTFNTNTSIRMDFVQGGTSGPSSIMIGISDSNQLDLTNVLLAGEISAVLGSPYWTSSYIRILKLALDLTKFEHLTLTDMTISTSVFQTVFAKSEGSIKHLKLSNVITSESVPGEGDPTEVLCYLKDQLQLESLTLNKIEITKQIDNGLQSTNISIDHLIEGEKVFDGHTEVQEALEILISRANSWF</sequence>
<protein>
    <recommendedName>
        <fullName evidence="4">F-box domain-containing protein</fullName>
    </recommendedName>
</protein>
<dbReference type="EMBL" id="QZAL01000015">
    <property type="protein sequence ID" value="THW49077.1"/>
    <property type="molecule type" value="Genomic_DNA"/>
</dbReference>
<proteinExistence type="predicted"/>
<evidence type="ECO:0000313" key="2">
    <source>
        <dbReference type="EMBL" id="THW49077.1"/>
    </source>
</evidence>
<evidence type="ECO:0000256" key="1">
    <source>
        <dbReference type="SAM" id="MobiDB-lite"/>
    </source>
</evidence>
<gene>
    <name evidence="2" type="ORF">D6D22_01857</name>
</gene>
<dbReference type="Proteomes" id="UP000310687">
    <property type="component" value="Unassembled WGS sequence"/>
</dbReference>
<feature type="compositionally biased region" description="Polar residues" evidence="1">
    <location>
        <begin position="8"/>
        <end position="24"/>
    </location>
</feature>
<organism evidence="2 3">
    <name type="scientific">Aureobasidium pullulans</name>
    <name type="common">Black yeast</name>
    <name type="synonym">Pullularia pullulans</name>
    <dbReference type="NCBI Taxonomy" id="5580"/>
    <lineage>
        <taxon>Eukaryota</taxon>
        <taxon>Fungi</taxon>
        <taxon>Dikarya</taxon>
        <taxon>Ascomycota</taxon>
        <taxon>Pezizomycotina</taxon>
        <taxon>Dothideomycetes</taxon>
        <taxon>Dothideomycetidae</taxon>
        <taxon>Dothideales</taxon>
        <taxon>Saccotheciaceae</taxon>
        <taxon>Aureobasidium</taxon>
    </lineage>
</organism>
<accession>A0A4S8YEW4</accession>
<dbReference type="AlphaFoldDB" id="A0A4S8YEW4"/>
<evidence type="ECO:0000313" key="3">
    <source>
        <dbReference type="Proteomes" id="UP000310687"/>
    </source>
</evidence>